<dbReference type="PANTHER" id="PTHR44858:SF18">
    <property type="entry name" value="TETRATRICOPEPTIDE REPEAT (TPR) PROTEIN"/>
    <property type="match status" value="1"/>
</dbReference>
<comment type="caution">
    <text evidence="7">The sequence shown here is derived from an EMBL/GenBank/DDBJ whole genome shotgun (WGS) entry which is preliminary data.</text>
</comment>
<proteinExistence type="predicted"/>
<dbReference type="AlphaFoldDB" id="A0A2V3HQS2"/>
<dbReference type="Pfam" id="PF13432">
    <property type="entry name" value="TPR_16"/>
    <property type="match status" value="4"/>
</dbReference>
<dbReference type="Gene3D" id="1.25.40.10">
    <property type="entry name" value="Tetratricopeptide repeat domain"/>
    <property type="match status" value="3"/>
</dbReference>
<sequence length="766" mass="85269">MEPSTLGILTLYALLGIALLTLWLRHQAVLRQRERMRDKMGSLQGDLSDTSQRLDLLSRGVDTVLSETPEVHGLLDAHKSLESAETLLFEQGVNVSSSESCAIATHAAKTILQHYPGLVSDEGQKEVIPGLLPLVERLDAILNEAEMQAEDLELNGDEHRRLGELFHGIDRIIRASDFYRQAHSLSAEDAEALKALATIQREEGDVETLDRSLERLLAIEPDDVAVLREQALLLTGTDEERVTRNHRRLEALGIEFDASLATTKLSEIVERAREVNKDVDPRATEPETSAGWLERAAKLLMIGEIAVALESVEKALQANPDNGEAWMLHAKLLSADVDRTKEALQSIRRATALGEYGVLLESEIFENDGRLDAARAVLEDRLETNPEDAEARARLSLVLLRAGAIEWSRKVLDESPPEAWEHASLHVMDGRLHLVLTEQHRDDTGQHDQLVLLDALVAFDGAIDRDRESGLAWLGRAKALRYQDSFNEADIALTRARRLIPEHPSIPLEEAQLCLDLGRLEQADTLVAEAATQLNDHVAIPFIRGMIAAHQNRLTEAQSLFTKVLASEPGHVRARLNRCSAALLKGDLATALDDADHLVGNHPNLNLARLRRSEILMNHGDWDEAEAELRRLIERRPEHTMALVHLGTCLIARGRPEQAEKPLNAALQIDPTHSDAWYQRGLLYLDFGRLDDATHDFENAAEHDEHHIDARLRIAAILHEGRDPKKAAAAWRRVLDADPEHRLARRRLEECKDGVAPPKPGSTTEG</sequence>
<dbReference type="PANTHER" id="PTHR44858">
    <property type="entry name" value="TETRATRICOPEPTIDE REPEAT PROTEIN 6"/>
    <property type="match status" value="1"/>
</dbReference>
<evidence type="ECO:0008006" key="9">
    <source>
        <dbReference type="Google" id="ProtNLM"/>
    </source>
</evidence>
<keyword evidence="1" id="KW-0677">Repeat</keyword>
<evidence type="ECO:0000256" key="4">
    <source>
        <dbReference type="SAM" id="Coils"/>
    </source>
</evidence>
<feature type="repeat" description="TPR" evidence="3">
    <location>
        <begin position="289"/>
        <end position="322"/>
    </location>
</feature>
<evidence type="ECO:0000256" key="2">
    <source>
        <dbReference type="ARBA" id="ARBA00022803"/>
    </source>
</evidence>
<dbReference type="SMART" id="SM00028">
    <property type="entry name" value="TPR"/>
    <property type="match status" value="10"/>
</dbReference>
<dbReference type="InterPro" id="IPR050498">
    <property type="entry name" value="Ycf3"/>
</dbReference>
<protein>
    <recommendedName>
        <fullName evidence="9">Tetratricopeptide repeat protein</fullName>
    </recommendedName>
</protein>
<evidence type="ECO:0000313" key="7">
    <source>
        <dbReference type="EMBL" id="PXF21498.1"/>
    </source>
</evidence>
<evidence type="ECO:0000256" key="3">
    <source>
        <dbReference type="PROSITE-ProRule" id="PRU00339"/>
    </source>
</evidence>
<feature type="repeat" description="TPR" evidence="3">
    <location>
        <begin position="674"/>
        <end position="707"/>
    </location>
</feature>
<feature type="coiled-coil region" evidence="4">
    <location>
        <begin position="135"/>
        <end position="162"/>
    </location>
</feature>
<dbReference type="InterPro" id="IPR011990">
    <property type="entry name" value="TPR-like_helical_dom_sf"/>
</dbReference>
<organism evidence="7 8">
    <name type="scientific">Candidatus Thalassarchaeum betae</name>
    <dbReference type="NCBI Taxonomy" id="2599289"/>
    <lineage>
        <taxon>Archaea</taxon>
        <taxon>Methanobacteriati</taxon>
        <taxon>Thermoplasmatota</taxon>
        <taxon>Candidatus Poseidoniia</taxon>
        <taxon>Candidatus Poseidoniales</taxon>
        <taxon>Candidatus Thalassarchaeaceae</taxon>
        <taxon>Candidatus Thalassarchaeum</taxon>
    </lineage>
</organism>
<reference evidence="7 8" key="1">
    <citation type="journal article" date="2015" name="Nat. Commun.">
        <title>Genomic and transcriptomic evidence for scavenging of diverse organic compounds by widespread deep-sea archaea.</title>
        <authorList>
            <person name="Li M."/>
            <person name="Baker B.J."/>
            <person name="Anantharaman K."/>
            <person name="Jain S."/>
            <person name="Breier J.A."/>
            <person name="Dick G.J."/>
        </authorList>
    </citation>
    <scope>NUCLEOTIDE SEQUENCE [LARGE SCALE GENOMIC DNA]</scope>
    <source>
        <strain evidence="7">Cayman_51_deep</strain>
    </source>
</reference>
<feature type="transmembrane region" description="Helical" evidence="6">
    <location>
        <begin position="6"/>
        <end position="24"/>
    </location>
</feature>
<dbReference type="Pfam" id="PF13176">
    <property type="entry name" value="TPR_7"/>
    <property type="match status" value="1"/>
</dbReference>
<name>A0A2V3HQS2_9ARCH</name>
<keyword evidence="6" id="KW-0472">Membrane</keyword>
<gene>
    <name evidence="7" type="ORF">CXX69_04645</name>
</gene>
<evidence type="ECO:0000256" key="6">
    <source>
        <dbReference type="SAM" id="Phobius"/>
    </source>
</evidence>
<dbReference type="SUPFAM" id="SSF48452">
    <property type="entry name" value="TPR-like"/>
    <property type="match status" value="3"/>
</dbReference>
<accession>A0A2V3HQS2</accession>
<evidence type="ECO:0000313" key="8">
    <source>
        <dbReference type="Proteomes" id="UP000248161"/>
    </source>
</evidence>
<dbReference type="EMBL" id="PSPG01000008">
    <property type="protein sequence ID" value="PXF21498.1"/>
    <property type="molecule type" value="Genomic_DNA"/>
</dbReference>
<keyword evidence="6" id="KW-1133">Transmembrane helix</keyword>
<keyword evidence="2 3" id="KW-0802">TPR repeat</keyword>
<dbReference type="Proteomes" id="UP000248161">
    <property type="component" value="Unassembled WGS sequence"/>
</dbReference>
<feature type="repeat" description="TPR" evidence="3">
    <location>
        <begin position="640"/>
        <end position="673"/>
    </location>
</feature>
<dbReference type="PROSITE" id="PS50005">
    <property type="entry name" value="TPR"/>
    <property type="match status" value="3"/>
</dbReference>
<feature type="region of interest" description="Disordered" evidence="5">
    <location>
        <begin position="745"/>
        <end position="766"/>
    </location>
</feature>
<evidence type="ECO:0000256" key="5">
    <source>
        <dbReference type="SAM" id="MobiDB-lite"/>
    </source>
</evidence>
<dbReference type="InterPro" id="IPR019734">
    <property type="entry name" value="TPR_rpt"/>
</dbReference>
<keyword evidence="6" id="KW-0812">Transmembrane</keyword>
<keyword evidence="4" id="KW-0175">Coiled coil</keyword>
<evidence type="ECO:0000256" key="1">
    <source>
        <dbReference type="ARBA" id="ARBA00022737"/>
    </source>
</evidence>